<feature type="transmembrane region" description="Helical" evidence="5">
    <location>
        <begin position="169"/>
        <end position="187"/>
    </location>
</feature>
<comment type="subcellular location">
    <subcellularLocation>
        <location evidence="1">Membrane</location>
        <topology evidence="1">Multi-pass membrane protein</topology>
    </subcellularLocation>
</comment>
<feature type="transmembrane region" description="Helical" evidence="5">
    <location>
        <begin position="38"/>
        <end position="61"/>
    </location>
</feature>
<accession>A0A1M6IGK9</accession>
<evidence type="ECO:0000256" key="2">
    <source>
        <dbReference type="ARBA" id="ARBA00022692"/>
    </source>
</evidence>
<feature type="transmembrane region" description="Helical" evidence="5">
    <location>
        <begin position="257"/>
        <end position="278"/>
    </location>
</feature>
<dbReference type="InterPro" id="IPR004710">
    <property type="entry name" value="Bilac:Na_transpt"/>
</dbReference>
<evidence type="ECO:0000313" key="7">
    <source>
        <dbReference type="Proteomes" id="UP000184432"/>
    </source>
</evidence>
<evidence type="ECO:0000313" key="6">
    <source>
        <dbReference type="EMBL" id="SHJ33562.1"/>
    </source>
</evidence>
<evidence type="ECO:0000256" key="3">
    <source>
        <dbReference type="ARBA" id="ARBA00022989"/>
    </source>
</evidence>
<dbReference type="PANTHER" id="PTHR10361:SF24">
    <property type="entry name" value="P3 PROTEIN"/>
    <property type="match status" value="1"/>
</dbReference>
<feature type="transmembrane region" description="Helical" evidence="5">
    <location>
        <begin position="67"/>
        <end position="87"/>
    </location>
</feature>
<evidence type="ECO:0000256" key="1">
    <source>
        <dbReference type="ARBA" id="ARBA00004141"/>
    </source>
</evidence>
<sequence>MNSTGTLIVAISLMIIMFGMGLSLTSDDFKRVARNPKAVLLGLINQLLFLPIIGYALVSLLQLPSEIAIGIMILAACPGGATSNVIAHLAKGDTALSVTLTAISSIITIGTIPFIVQFSLLNFSGQEGEVQLNILQMIGQLLGIVIVPVFLGMLIRAKATSFALKMGKPVQVASVVLLALITTGIILKEKHNIIPYFQQAGLPTVLLNVSSMILGYMTAVGFKLRKPQAISIAVESGIQNSGLAITIAVVTLQNTSFAIAGAIYTLVMYAAAFIIIVYGRYSKS</sequence>
<reference evidence="7" key="1">
    <citation type="submission" date="2016-11" db="EMBL/GenBank/DDBJ databases">
        <authorList>
            <person name="Varghese N."/>
            <person name="Submissions S."/>
        </authorList>
    </citation>
    <scope>NUCLEOTIDE SEQUENCE [LARGE SCALE GENOMIC DNA]</scope>
    <source>
        <strain evidence="7">DSM 22623</strain>
    </source>
</reference>
<keyword evidence="3 5" id="KW-1133">Transmembrane helix</keyword>
<proteinExistence type="predicted"/>
<dbReference type="InterPro" id="IPR002657">
    <property type="entry name" value="BilAc:Na_symport/Acr3"/>
</dbReference>
<feature type="transmembrane region" description="Helical" evidence="5">
    <location>
        <begin position="193"/>
        <end position="217"/>
    </location>
</feature>
<feature type="transmembrane region" description="Helical" evidence="5">
    <location>
        <begin position="6"/>
        <end position="26"/>
    </location>
</feature>
<dbReference type="AlphaFoldDB" id="A0A1M6IGK9"/>
<feature type="transmembrane region" description="Helical" evidence="5">
    <location>
        <begin position="138"/>
        <end position="157"/>
    </location>
</feature>
<evidence type="ECO:0000256" key="5">
    <source>
        <dbReference type="SAM" id="Phobius"/>
    </source>
</evidence>
<gene>
    <name evidence="6" type="ORF">SAMN04488508_107349</name>
</gene>
<protein>
    <submittedName>
        <fullName evidence="6">Bile acid:Na+ symporter, BASS family</fullName>
    </submittedName>
</protein>
<dbReference type="STRING" id="570521.SAMN04488508_107349"/>
<dbReference type="Gene3D" id="1.20.1530.20">
    <property type="match status" value="1"/>
</dbReference>
<keyword evidence="4 5" id="KW-0472">Membrane</keyword>
<keyword evidence="2 5" id="KW-0812">Transmembrane</keyword>
<dbReference type="EMBL" id="FQYP01000007">
    <property type="protein sequence ID" value="SHJ33562.1"/>
    <property type="molecule type" value="Genomic_DNA"/>
</dbReference>
<dbReference type="Proteomes" id="UP000184432">
    <property type="component" value="Unassembled WGS sequence"/>
</dbReference>
<feature type="transmembrane region" description="Helical" evidence="5">
    <location>
        <begin position="94"/>
        <end position="118"/>
    </location>
</feature>
<feature type="transmembrane region" description="Helical" evidence="5">
    <location>
        <begin position="229"/>
        <end position="251"/>
    </location>
</feature>
<keyword evidence="7" id="KW-1185">Reference proteome</keyword>
<dbReference type="OrthoDB" id="9806785at2"/>
<dbReference type="RefSeq" id="WP_073318581.1">
    <property type="nucleotide sequence ID" value="NZ_FQYP01000007.1"/>
</dbReference>
<organism evidence="6 7">
    <name type="scientific">Aquimarina spongiae</name>
    <dbReference type="NCBI Taxonomy" id="570521"/>
    <lineage>
        <taxon>Bacteria</taxon>
        <taxon>Pseudomonadati</taxon>
        <taxon>Bacteroidota</taxon>
        <taxon>Flavobacteriia</taxon>
        <taxon>Flavobacteriales</taxon>
        <taxon>Flavobacteriaceae</taxon>
        <taxon>Aquimarina</taxon>
    </lineage>
</organism>
<dbReference type="InterPro" id="IPR038770">
    <property type="entry name" value="Na+/solute_symporter_sf"/>
</dbReference>
<dbReference type="GO" id="GO:0016020">
    <property type="term" value="C:membrane"/>
    <property type="evidence" value="ECO:0007669"/>
    <property type="project" value="UniProtKB-SubCell"/>
</dbReference>
<dbReference type="Pfam" id="PF01758">
    <property type="entry name" value="SBF"/>
    <property type="match status" value="1"/>
</dbReference>
<evidence type="ECO:0000256" key="4">
    <source>
        <dbReference type="ARBA" id="ARBA00023136"/>
    </source>
</evidence>
<name>A0A1M6IGK9_9FLAO</name>
<dbReference type="PANTHER" id="PTHR10361">
    <property type="entry name" value="SODIUM-BILE ACID COTRANSPORTER"/>
    <property type="match status" value="1"/>
</dbReference>